<dbReference type="AlphaFoldDB" id="A0AAW1PD66"/>
<proteinExistence type="predicted"/>
<dbReference type="Proteomes" id="UP001489004">
    <property type="component" value="Unassembled WGS sequence"/>
</dbReference>
<reference evidence="1 2" key="1">
    <citation type="journal article" date="2024" name="Nat. Commun.">
        <title>Phylogenomics reveals the evolutionary origins of lichenization in chlorophyte algae.</title>
        <authorList>
            <person name="Puginier C."/>
            <person name="Libourel C."/>
            <person name="Otte J."/>
            <person name="Skaloud P."/>
            <person name="Haon M."/>
            <person name="Grisel S."/>
            <person name="Petersen M."/>
            <person name="Berrin J.G."/>
            <person name="Delaux P.M."/>
            <person name="Dal Grande F."/>
            <person name="Keller J."/>
        </authorList>
    </citation>
    <scope>NUCLEOTIDE SEQUENCE [LARGE SCALE GENOMIC DNA]</scope>
    <source>
        <strain evidence="1 2">SAG 2043</strain>
    </source>
</reference>
<accession>A0AAW1PD66</accession>
<organism evidence="1 2">
    <name type="scientific">[Myrmecia] bisecta</name>
    <dbReference type="NCBI Taxonomy" id="41462"/>
    <lineage>
        <taxon>Eukaryota</taxon>
        <taxon>Viridiplantae</taxon>
        <taxon>Chlorophyta</taxon>
        <taxon>core chlorophytes</taxon>
        <taxon>Trebouxiophyceae</taxon>
        <taxon>Trebouxiales</taxon>
        <taxon>Trebouxiaceae</taxon>
        <taxon>Myrmecia</taxon>
    </lineage>
</organism>
<dbReference type="PANTHER" id="PTHR21530:SF7">
    <property type="entry name" value="TRAB DOMAIN-CONTAINING PROTEIN"/>
    <property type="match status" value="1"/>
</dbReference>
<comment type="caution">
    <text evidence="1">The sequence shown here is derived from an EMBL/GenBank/DDBJ whole genome shotgun (WGS) entry which is preliminary data.</text>
</comment>
<keyword evidence="2" id="KW-1185">Reference proteome</keyword>
<sequence length="553" mass="57447">MHHAKPEVVVLELDKDRVDLLVDQQQRERPQLWHSPSVELKGPPLPEAEAWPTLAQLRALCSLAAGQPYSLRNIKADEARLLNTGLFGSVRVDVESMGPGQEAQFLMQPDGQLALVAPAGAVQFRYTLRSVPAFREINLRRDSTCGKFSLRPETADALCWKVMAAHEAGRPAMDACLELAAGLQELCDRQSDAPGQFGVLLQGLSSGRIDAVIRPLPPSLAKMPYRSGLETRLLPAPEPAGAASGGRCWRPWTAQERSQAGVAFTTTEEASGAAGRVGTRLMAAHGRIQGQAAAKVGVAAGQAWQVALAEAARYGASQVLLGDLPVSLTNRRAAEGIWGALLSKLIAAGALAAAAAAAAAAHAAAVSPAVPAEAALGLGAAALAAGGAAVWPVAGALLEVQALAGKSAEDIEASVRLTQPVQHHRGLLKLAGEDALLDWPGALEAIIHQRDAYMARTIRAAAAGTPAAPAYVADQVGGQTVWRYVMPDGGPAAACPTGWGEGVYEPRQGPSAVVAVVGSAHVPGIIQEWNKADAQGAKGAADISQQLQAMLQD</sequence>
<dbReference type="InterPro" id="IPR046345">
    <property type="entry name" value="TraB_PrgY-like"/>
</dbReference>
<dbReference type="EMBL" id="JALJOR010000012">
    <property type="protein sequence ID" value="KAK9807775.1"/>
    <property type="molecule type" value="Genomic_DNA"/>
</dbReference>
<dbReference type="PANTHER" id="PTHR21530">
    <property type="entry name" value="PHEROMONE SHUTDOWN PROTEIN"/>
    <property type="match status" value="1"/>
</dbReference>
<evidence type="ECO:0000313" key="2">
    <source>
        <dbReference type="Proteomes" id="UP001489004"/>
    </source>
</evidence>
<gene>
    <name evidence="1" type="ORF">WJX72_008889</name>
</gene>
<name>A0AAW1PD66_9CHLO</name>
<protein>
    <submittedName>
        <fullName evidence="1">Uncharacterized protein</fullName>
    </submittedName>
</protein>
<evidence type="ECO:0000313" key="1">
    <source>
        <dbReference type="EMBL" id="KAK9807775.1"/>
    </source>
</evidence>